<dbReference type="PANTHER" id="PTHR33129">
    <property type="entry name" value="PROTEIN KINASE DOMAIN-CONTAINING PROTEIN-RELATED"/>
    <property type="match status" value="1"/>
</dbReference>
<accession>A0A4S8MV84</accession>
<sequence>MVQQEKPNLLKRIDADELDLFEIFLPSGHDLATRVKDAIDHRSEPLDPTTEIIEIFPNNPPKKTIHIAVKLPDDAVKSDVRHIYQHPLLQAIQPDSVTRDLKELYRLAWKSSNRKSLFRPESANNGGFQYESIIATQGFAELYMADRILITPEYKAALSDAKRWFSGGTVLPTPPSVAGNNDDVEMRPAEEKASEEEVAWPATNRISDRSFFIVLGTPGIGKSLFLYYVLVERLLAGLPTCFQTSPGFYTFWCEEGVFRIPLDDRFRRQVVMAIPDDAWFLVDSNEMYPTPHGMLKDVKACVVQAASPRDNHIRWTDKAHTHHVHWYIKPSPLKESLLMKRLNCPETTDDQWEDFFEKYGPSTRLLVLHAKTPDRFQSQLWDKIRKVTLPMLRALLFATPAVDVKEVQLSPWICGIHPGSSRDESYCTFHTPTIMAMVKKVYQDQWMEEVAYAYGSLFKNNPFTRVPAGHMLEDRVHDVLMKGGCWEMSSLTGRSGPKNNIYQIPPTASTAWLVISSAGVRIDKTRPVQSTGALELHWFRNIESESKLGYYRPRSMIQRTLDAYIVDPNDKSVFMIQTTLAKRHDAKPGGSKDLRDKYKGYTFHYIVVGEQEIEIPMPKAIDMMWESRWCIHADEKMLFP</sequence>
<evidence type="ECO:0000313" key="2">
    <source>
        <dbReference type="Proteomes" id="UP000297245"/>
    </source>
</evidence>
<dbReference type="AlphaFoldDB" id="A0A4S8MV84"/>
<keyword evidence="2" id="KW-1185">Reference proteome</keyword>
<evidence type="ECO:0000313" key="1">
    <source>
        <dbReference type="EMBL" id="THV07168.1"/>
    </source>
</evidence>
<reference evidence="1 2" key="1">
    <citation type="journal article" date="2019" name="Nat. Ecol. Evol.">
        <title>Megaphylogeny resolves global patterns of mushroom evolution.</title>
        <authorList>
            <person name="Varga T."/>
            <person name="Krizsan K."/>
            <person name="Foldi C."/>
            <person name="Dima B."/>
            <person name="Sanchez-Garcia M."/>
            <person name="Sanchez-Ramirez S."/>
            <person name="Szollosi G.J."/>
            <person name="Szarkandi J.G."/>
            <person name="Papp V."/>
            <person name="Albert L."/>
            <person name="Andreopoulos W."/>
            <person name="Angelini C."/>
            <person name="Antonin V."/>
            <person name="Barry K.W."/>
            <person name="Bougher N.L."/>
            <person name="Buchanan P."/>
            <person name="Buyck B."/>
            <person name="Bense V."/>
            <person name="Catcheside P."/>
            <person name="Chovatia M."/>
            <person name="Cooper J."/>
            <person name="Damon W."/>
            <person name="Desjardin D."/>
            <person name="Finy P."/>
            <person name="Geml J."/>
            <person name="Haridas S."/>
            <person name="Hughes K."/>
            <person name="Justo A."/>
            <person name="Karasinski D."/>
            <person name="Kautmanova I."/>
            <person name="Kiss B."/>
            <person name="Kocsube S."/>
            <person name="Kotiranta H."/>
            <person name="LaButti K.M."/>
            <person name="Lechner B.E."/>
            <person name="Liimatainen K."/>
            <person name="Lipzen A."/>
            <person name="Lukacs Z."/>
            <person name="Mihaltcheva S."/>
            <person name="Morgado L.N."/>
            <person name="Niskanen T."/>
            <person name="Noordeloos M.E."/>
            <person name="Ohm R.A."/>
            <person name="Ortiz-Santana B."/>
            <person name="Ovrebo C."/>
            <person name="Racz N."/>
            <person name="Riley R."/>
            <person name="Savchenko A."/>
            <person name="Shiryaev A."/>
            <person name="Soop K."/>
            <person name="Spirin V."/>
            <person name="Szebenyi C."/>
            <person name="Tomsovsky M."/>
            <person name="Tulloss R.E."/>
            <person name="Uehling J."/>
            <person name="Grigoriev I.V."/>
            <person name="Vagvolgyi C."/>
            <person name="Papp T."/>
            <person name="Martin F.M."/>
            <person name="Miettinen O."/>
            <person name="Hibbett D.S."/>
            <person name="Nagy L.G."/>
        </authorList>
    </citation>
    <scope>NUCLEOTIDE SEQUENCE [LARGE SCALE GENOMIC DNA]</scope>
    <source>
        <strain evidence="1 2">CBS 962.96</strain>
    </source>
</reference>
<dbReference type="EMBL" id="ML179039">
    <property type="protein sequence ID" value="THV07168.1"/>
    <property type="molecule type" value="Genomic_DNA"/>
</dbReference>
<protein>
    <submittedName>
        <fullName evidence="1">Uncharacterized protein</fullName>
    </submittedName>
</protein>
<dbReference type="OrthoDB" id="2340858at2759"/>
<organism evidence="1 2">
    <name type="scientific">Dendrothele bispora (strain CBS 962.96)</name>
    <dbReference type="NCBI Taxonomy" id="1314807"/>
    <lineage>
        <taxon>Eukaryota</taxon>
        <taxon>Fungi</taxon>
        <taxon>Dikarya</taxon>
        <taxon>Basidiomycota</taxon>
        <taxon>Agaricomycotina</taxon>
        <taxon>Agaricomycetes</taxon>
        <taxon>Agaricomycetidae</taxon>
        <taxon>Agaricales</taxon>
        <taxon>Agaricales incertae sedis</taxon>
        <taxon>Dendrothele</taxon>
    </lineage>
</organism>
<proteinExistence type="predicted"/>
<dbReference type="PANTHER" id="PTHR33129:SF1">
    <property type="entry name" value="ATP-BINDING PROTEIN"/>
    <property type="match status" value="1"/>
</dbReference>
<dbReference type="Proteomes" id="UP000297245">
    <property type="component" value="Unassembled WGS sequence"/>
</dbReference>
<dbReference type="InterPro" id="IPR052980">
    <property type="entry name" value="Crinkler_effector"/>
</dbReference>
<gene>
    <name evidence="1" type="ORF">K435DRAFT_742812</name>
</gene>
<name>A0A4S8MV84_DENBC</name>